<dbReference type="EMBL" id="JH000159">
    <property type="protein sequence ID" value="EGV99625.1"/>
    <property type="molecule type" value="Genomic_DNA"/>
</dbReference>
<dbReference type="InParanoid" id="G3H5F6"/>
<organism evidence="1 2">
    <name type="scientific">Cricetulus griseus</name>
    <name type="common">Chinese hamster</name>
    <name type="synonym">Cricetulus barabensis griseus</name>
    <dbReference type="NCBI Taxonomy" id="10029"/>
    <lineage>
        <taxon>Eukaryota</taxon>
        <taxon>Metazoa</taxon>
        <taxon>Chordata</taxon>
        <taxon>Craniata</taxon>
        <taxon>Vertebrata</taxon>
        <taxon>Euteleostomi</taxon>
        <taxon>Mammalia</taxon>
        <taxon>Eutheria</taxon>
        <taxon>Euarchontoglires</taxon>
        <taxon>Glires</taxon>
        <taxon>Rodentia</taxon>
        <taxon>Myomorpha</taxon>
        <taxon>Muroidea</taxon>
        <taxon>Cricetidae</taxon>
        <taxon>Cricetinae</taxon>
        <taxon>Cricetulus</taxon>
    </lineage>
</organism>
<sequence>MLRVLCKMKIHLEKPPNCLPALEPSCSGVAETHNIHRHALKASCATGPAHLVW</sequence>
<gene>
    <name evidence="1" type="ORF">I79_005537</name>
</gene>
<dbReference type="AlphaFoldDB" id="G3H5F6"/>
<dbReference type="Proteomes" id="UP000001075">
    <property type="component" value="Unassembled WGS sequence"/>
</dbReference>
<evidence type="ECO:0000313" key="1">
    <source>
        <dbReference type="EMBL" id="EGV99625.1"/>
    </source>
</evidence>
<reference evidence="2" key="1">
    <citation type="journal article" date="2011" name="Nat. Biotechnol.">
        <title>The genomic sequence of the Chinese hamster ovary (CHO)-K1 cell line.</title>
        <authorList>
            <person name="Xu X."/>
            <person name="Nagarajan H."/>
            <person name="Lewis N.E."/>
            <person name="Pan S."/>
            <person name="Cai Z."/>
            <person name="Liu X."/>
            <person name="Chen W."/>
            <person name="Xie M."/>
            <person name="Wang W."/>
            <person name="Hammond S."/>
            <person name="Andersen M.R."/>
            <person name="Neff N."/>
            <person name="Passarelli B."/>
            <person name="Koh W."/>
            <person name="Fan H.C."/>
            <person name="Wang J."/>
            <person name="Gui Y."/>
            <person name="Lee K.H."/>
            <person name="Betenbaugh M.J."/>
            <person name="Quake S.R."/>
            <person name="Famili I."/>
            <person name="Palsson B.O."/>
            <person name="Wang J."/>
        </authorList>
    </citation>
    <scope>NUCLEOTIDE SEQUENCE [LARGE SCALE GENOMIC DNA]</scope>
    <source>
        <strain evidence="2">CHO K1 cell line</strain>
    </source>
</reference>
<accession>G3H5F6</accession>
<proteinExistence type="predicted"/>
<evidence type="ECO:0000313" key="2">
    <source>
        <dbReference type="Proteomes" id="UP000001075"/>
    </source>
</evidence>
<name>G3H5F6_CRIGR</name>
<protein>
    <submittedName>
        <fullName evidence="1">Uncharacterized protein</fullName>
    </submittedName>
</protein>